<dbReference type="Pfam" id="PF00248">
    <property type="entry name" value="Aldo_ket_red"/>
    <property type="match status" value="1"/>
</dbReference>
<evidence type="ECO:0000256" key="1">
    <source>
        <dbReference type="ARBA" id="ARBA00007905"/>
    </source>
</evidence>
<keyword evidence="8" id="KW-1185">Reference proteome</keyword>
<feature type="active site" description="Proton donor" evidence="4">
    <location>
        <position position="73"/>
    </location>
</feature>
<accession>A0A6P7Z2V3</accession>
<name>A0A6P7Z2V3_9AMPH</name>
<dbReference type="Proteomes" id="UP000515156">
    <property type="component" value="Chromosome 9"/>
</dbReference>
<reference evidence="9" key="1">
    <citation type="submission" date="2025-08" db="UniProtKB">
        <authorList>
            <consortium name="RefSeq"/>
        </authorList>
    </citation>
    <scope>IDENTIFICATION</scope>
</reference>
<organism evidence="8 9">
    <name type="scientific">Microcaecilia unicolor</name>
    <dbReference type="NCBI Taxonomy" id="1415580"/>
    <lineage>
        <taxon>Eukaryota</taxon>
        <taxon>Metazoa</taxon>
        <taxon>Chordata</taxon>
        <taxon>Craniata</taxon>
        <taxon>Vertebrata</taxon>
        <taxon>Euteleostomi</taxon>
        <taxon>Amphibia</taxon>
        <taxon>Gymnophiona</taxon>
        <taxon>Siphonopidae</taxon>
        <taxon>Microcaecilia</taxon>
    </lineage>
</organism>
<dbReference type="GO" id="GO:0016491">
    <property type="term" value="F:oxidoreductase activity"/>
    <property type="evidence" value="ECO:0007669"/>
    <property type="project" value="InterPro"/>
</dbReference>
<feature type="binding site" evidence="5">
    <location>
        <position position="135"/>
    </location>
    <ligand>
        <name>substrate</name>
    </ligand>
</feature>
<evidence type="ECO:0000256" key="2">
    <source>
        <dbReference type="ARBA" id="ARBA00022613"/>
    </source>
</evidence>
<proteinExistence type="inferred from homology"/>
<sequence length="342" mass="39014">MALSKDSCITLTDGYKIPIIALGTFSPEVLPKTTEDVKEKGVGTRKTSKETAYEATKLAIKIGYQHIDGAHLYGNEENIGLAIRDKIADGTVKREDLFYTGKLWLTFLKPEYVETALKKTLTALQLDYINLYIIHLPISLKFGENLTPVDENKRFIYDKADLCAVWKALEACKDAGLVKSIGVSNFNRRQLEMILNKPGLKYKPVCNQVECHPYLNQKKLLEFCNMHDIVLVAYGILGSINVDTDWRNLSASPVLHDPVIGKIGQKYNKSPAQVCIRYTIQRGIVAIIKSFTPKRIEENFQVFDFQLTEQDMKEIDGLNKNLRYWDFKPLADHPEYPFHDEY</sequence>
<evidence type="ECO:0000256" key="4">
    <source>
        <dbReference type="PIRSR" id="PIRSR000097-1"/>
    </source>
</evidence>
<dbReference type="InterPro" id="IPR036812">
    <property type="entry name" value="NAD(P)_OxRdtase_dom_sf"/>
</dbReference>
<gene>
    <name evidence="9" type="primary">LOC115477383</name>
</gene>
<evidence type="ECO:0000259" key="7">
    <source>
        <dbReference type="Pfam" id="PF00248"/>
    </source>
</evidence>
<keyword evidence="2" id="KW-0273">Eye lens protein</keyword>
<dbReference type="PROSITE" id="PS00062">
    <property type="entry name" value="ALDOKETO_REDUCTASE_2"/>
    <property type="match status" value="1"/>
</dbReference>
<evidence type="ECO:0000256" key="6">
    <source>
        <dbReference type="PIRSR" id="PIRSR000097-3"/>
    </source>
</evidence>
<dbReference type="PROSITE" id="PS00063">
    <property type="entry name" value="ALDOKETO_REDUCTASE_3"/>
    <property type="match status" value="1"/>
</dbReference>
<comment type="similarity">
    <text evidence="1">Belongs to the aldo/keto reductase family.</text>
</comment>
<protein>
    <recommendedName>
        <fullName evidence="3">Rho crystallin</fullName>
    </recommendedName>
</protein>
<dbReference type="RefSeq" id="XP_030070084.1">
    <property type="nucleotide sequence ID" value="XM_030214224.1"/>
</dbReference>
<dbReference type="GeneID" id="115477383"/>
<feature type="domain" description="NADP-dependent oxidoreductase" evidence="7">
    <location>
        <begin position="44"/>
        <end position="319"/>
    </location>
</feature>
<evidence type="ECO:0000256" key="3">
    <source>
        <dbReference type="ARBA" id="ARBA00071797"/>
    </source>
</evidence>
<evidence type="ECO:0000313" key="8">
    <source>
        <dbReference type="Proteomes" id="UP000515156"/>
    </source>
</evidence>
<feature type="site" description="Lowers pKa of active site Tyr" evidence="6">
    <location>
        <position position="102"/>
    </location>
</feature>
<dbReference type="InterPro" id="IPR023210">
    <property type="entry name" value="NADP_OxRdtase_dom"/>
</dbReference>
<evidence type="ECO:0000256" key="5">
    <source>
        <dbReference type="PIRSR" id="PIRSR000097-2"/>
    </source>
</evidence>
<evidence type="ECO:0000313" key="9">
    <source>
        <dbReference type="RefSeq" id="XP_030070084.1"/>
    </source>
</evidence>
<dbReference type="SUPFAM" id="SSF51430">
    <property type="entry name" value="NAD(P)-linked oxidoreductase"/>
    <property type="match status" value="1"/>
</dbReference>
<dbReference type="InterPro" id="IPR018170">
    <property type="entry name" value="Aldo/ket_reductase_CS"/>
</dbReference>
<dbReference type="KEGG" id="muo:115477383"/>
<dbReference type="InterPro" id="IPR020471">
    <property type="entry name" value="AKR"/>
</dbReference>
<dbReference type="FunCoup" id="A0A6P7Z2V3">
    <property type="interactions" value="892"/>
</dbReference>
<dbReference type="AlphaFoldDB" id="A0A6P7Z2V3"/>
<dbReference type="InParanoid" id="A0A6P7Z2V3"/>
<dbReference type="GO" id="GO:0005212">
    <property type="term" value="F:structural constituent of eye lens"/>
    <property type="evidence" value="ECO:0007669"/>
    <property type="project" value="UniProtKB-KW"/>
</dbReference>
<dbReference type="FunFam" id="3.20.20.100:FF:000003">
    <property type="entry name" value="Aldo-keto reductase family 1 member C3"/>
    <property type="match status" value="1"/>
</dbReference>
<dbReference type="Gene3D" id="3.20.20.100">
    <property type="entry name" value="NADP-dependent oxidoreductase domain"/>
    <property type="match status" value="1"/>
</dbReference>
<dbReference type="PRINTS" id="PR00069">
    <property type="entry name" value="ALDKETRDTASE"/>
</dbReference>
<dbReference type="OrthoDB" id="416253at2759"/>
<dbReference type="PANTHER" id="PTHR11732">
    <property type="entry name" value="ALDO/KETO REDUCTASE"/>
    <property type="match status" value="1"/>
</dbReference>
<dbReference type="PIRSF" id="PIRSF000097">
    <property type="entry name" value="AKR"/>
    <property type="match status" value="1"/>
</dbReference>